<dbReference type="Pfam" id="PF14388">
    <property type="entry name" value="DUF4419"/>
    <property type="match status" value="1"/>
</dbReference>
<evidence type="ECO:0000313" key="4">
    <source>
        <dbReference type="Proteomes" id="UP001172155"/>
    </source>
</evidence>
<accession>A0AA40EX78</accession>
<keyword evidence="4" id="KW-1185">Reference proteome</keyword>
<reference evidence="3" key="1">
    <citation type="submission" date="2023-06" db="EMBL/GenBank/DDBJ databases">
        <title>Genome-scale phylogeny and comparative genomics of the fungal order Sordariales.</title>
        <authorList>
            <consortium name="Lawrence Berkeley National Laboratory"/>
            <person name="Hensen N."/>
            <person name="Bonometti L."/>
            <person name="Westerberg I."/>
            <person name="Brannstrom I.O."/>
            <person name="Guillou S."/>
            <person name="Cros-Aarteil S."/>
            <person name="Calhoun S."/>
            <person name="Haridas S."/>
            <person name="Kuo A."/>
            <person name="Mondo S."/>
            <person name="Pangilinan J."/>
            <person name="Riley R."/>
            <person name="LaButti K."/>
            <person name="Andreopoulos B."/>
            <person name="Lipzen A."/>
            <person name="Chen C."/>
            <person name="Yanf M."/>
            <person name="Daum C."/>
            <person name="Ng V."/>
            <person name="Clum A."/>
            <person name="Steindorff A."/>
            <person name="Ohm R."/>
            <person name="Martin F."/>
            <person name="Silar P."/>
            <person name="Natvig D."/>
            <person name="Lalanne C."/>
            <person name="Gautier V."/>
            <person name="Ament-velasquez S.L."/>
            <person name="Kruys A."/>
            <person name="Hutchinson M.I."/>
            <person name="Powell A.J."/>
            <person name="Barry K."/>
            <person name="Miller A.N."/>
            <person name="Grigoriev I.V."/>
            <person name="Debuchy R."/>
            <person name="Gladieux P."/>
            <person name="Thoren M.H."/>
            <person name="Johannesson H."/>
        </authorList>
    </citation>
    <scope>NUCLEOTIDE SEQUENCE</scope>
    <source>
        <strain evidence="3">SMH3187-1</strain>
    </source>
</reference>
<dbReference type="Proteomes" id="UP001172155">
    <property type="component" value="Unassembled WGS sequence"/>
</dbReference>
<organism evidence="3 4">
    <name type="scientific">Schizothecium vesticola</name>
    <dbReference type="NCBI Taxonomy" id="314040"/>
    <lineage>
        <taxon>Eukaryota</taxon>
        <taxon>Fungi</taxon>
        <taxon>Dikarya</taxon>
        <taxon>Ascomycota</taxon>
        <taxon>Pezizomycotina</taxon>
        <taxon>Sordariomycetes</taxon>
        <taxon>Sordariomycetidae</taxon>
        <taxon>Sordariales</taxon>
        <taxon>Schizotheciaceae</taxon>
        <taxon>Schizothecium</taxon>
    </lineage>
</organism>
<evidence type="ECO:0000256" key="2">
    <source>
        <dbReference type="SAM" id="SignalP"/>
    </source>
</evidence>
<name>A0AA40EX78_9PEZI</name>
<proteinExistence type="predicted"/>
<dbReference type="EMBL" id="JAUKUD010000004">
    <property type="protein sequence ID" value="KAK0746977.1"/>
    <property type="molecule type" value="Genomic_DNA"/>
</dbReference>
<protein>
    <submittedName>
        <fullName evidence="3">Uncharacterized protein</fullName>
    </submittedName>
</protein>
<feature type="compositionally biased region" description="Basic and acidic residues" evidence="1">
    <location>
        <begin position="446"/>
        <end position="459"/>
    </location>
</feature>
<dbReference type="PANTHER" id="PTHR31252">
    <property type="entry name" value="DUF4419 DOMAIN-CONTAINING PROTEIN"/>
    <property type="match status" value="1"/>
</dbReference>
<dbReference type="AlphaFoldDB" id="A0AA40EX78"/>
<feature type="chain" id="PRO_5041424109" evidence="2">
    <location>
        <begin position="20"/>
        <end position="459"/>
    </location>
</feature>
<comment type="caution">
    <text evidence="3">The sequence shown here is derived from an EMBL/GenBank/DDBJ whole genome shotgun (WGS) entry which is preliminary data.</text>
</comment>
<sequence>MRLPLYLTSAAALASPALSSIVILPGGAPKPFQPRRAPVTNATAFFHGSAINEFTNTSAKVLMSSFDFYTTPTAASGIHPSGDSFVRGAIQAWGEHLHLVLRPEEVWFTILAQLNFYMNANAESVRSLFVAHQGQETIRIDDFTWYAVLSRFTAEIQARVKTPWLADFIHPNFTTTTESDHMTANILMMGLTKAYFKFEGSIVCGLPSVTLLGAESDWAALLAKLDRLPEFGAEPTAYAARLRPILTRFVRSFAAPDAPEIKAFWNNIATAKDPAFCGAPPVQLSGWIGGFFYWRDDGRPYAREGGGDLVLDGVKYPVLDMTKLPVGYARAPFTMLDYNGTARFEAYVAAGTMGKEVKEGWPEGYEAAVTRAGGVVKGERAGHGTLRPLSAWVLYGPVEHKRERGELGSWRLHEGIQEGVMMDWRRCCSLSMPVEVKIEEEEDTKTEENSETKQEIKQE</sequence>
<dbReference type="PANTHER" id="PTHR31252:SF11">
    <property type="entry name" value="DUF4419 DOMAIN-CONTAINING PROTEIN"/>
    <property type="match status" value="1"/>
</dbReference>
<feature type="signal peptide" evidence="2">
    <location>
        <begin position="1"/>
        <end position="19"/>
    </location>
</feature>
<feature type="region of interest" description="Disordered" evidence="1">
    <location>
        <begin position="438"/>
        <end position="459"/>
    </location>
</feature>
<evidence type="ECO:0000313" key="3">
    <source>
        <dbReference type="EMBL" id="KAK0746977.1"/>
    </source>
</evidence>
<gene>
    <name evidence="3" type="ORF">B0T18DRAFT_391328</name>
</gene>
<dbReference type="InterPro" id="IPR025533">
    <property type="entry name" value="DUF4419"/>
</dbReference>
<keyword evidence="2" id="KW-0732">Signal</keyword>
<evidence type="ECO:0000256" key="1">
    <source>
        <dbReference type="SAM" id="MobiDB-lite"/>
    </source>
</evidence>